<feature type="transmembrane region" description="Helical" evidence="5">
    <location>
        <begin position="351"/>
        <end position="371"/>
    </location>
</feature>
<dbReference type="InterPro" id="IPR002645">
    <property type="entry name" value="STAS_dom"/>
</dbReference>
<feature type="transmembrane region" description="Helical" evidence="5">
    <location>
        <begin position="104"/>
        <end position="122"/>
    </location>
</feature>
<feature type="transmembrane region" description="Helical" evidence="5">
    <location>
        <begin position="409"/>
        <end position="439"/>
    </location>
</feature>
<dbReference type="SUPFAM" id="SSF52091">
    <property type="entry name" value="SpoIIaa-like"/>
    <property type="match status" value="1"/>
</dbReference>
<sequence length="580" mass="63061">MGICDRLGKFFRRTVPLANKLRSYSRQDALGDAIAGLTISLAMIPQSIAYAALANLEPQYGLNSAFAGCLVYVVFGTVKEVVIGPSSLMSLLTLEFTYRLNVDFAILLTFLAGFLQMVIALLKLGVLLGYISTPVISGFTSASSIIIVGSQLKGMLGIQFKSSGFVDSLVGLKKNIHQQRDGDTILGICCLIGLFILKAAKENLAERYSKYPWLKTALVTLGTARNALVVFASSCVAWYYQSNDMTVPFITTRATESGIPLPRIPPLSTTFQNRTLSFTDMIDELGTGPMTVAIVGVLINVAIAKKFADGPVDVQQEIATLSLCNMFGSLFQSIPTSGAFTRSALIGASGVRSTFASLYSAILSLLAIQFLGPHIHLIPRASLSAMLIAAVVVLIDWETPRRVWKRSKIEFLAVVATLLGCLLIRIDLGLLCGVAVGIARLTYKWARPSITVDRVQSDFGMCVVVKPDISLHFPSAEYFSQFLLKEARKEISGTPIIIDCECVVDSDYTVATTLNLLQEIFEKTGHKLVLTNVPPLCKKKWKMGKIRETLISPPGEAFYAAFGKKIDSTENDETFQLIGT</sequence>
<evidence type="ECO:0000256" key="3">
    <source>
        <dbReference type="ARBA" id="ARBA00022989"/>
    </source>
</evidence>
<dbReference type="PROSITE" id="PS50801">
    <property type="entry name" value="STAS"/>
    <property type="match status" value="1"/>
</dbReference>
<feature type="domain" description="STAS" evidence="6">
    <location>
        <begin position="463"/>
        <end position="550"/>
    </location>
</feature>
<dbReference type="InterPro" id="IPR001902">
    <property type="entry name" value="SLC26A/SulP_fam"/>
</dbReference>
<feature type="transmembrane region" description="Helical" evidence="5">
    <location>
        <begin position="182"/>
        <end position="200"/>
    </location>
</feature>
<dbReference type="InterPro" id="IPR036513">
    <property type="entry name" value="STAS_dom_sf"/>
</dbReference>
<dbReference type="Proteomes" id="UP001307889">
    <property type="component" value="Chromosome 14"/>
</dbReference>
<accession>A0ABN7BFZ4</accession>
<feature type="transmembrane region" description="Helical" evidence="5">
    <location>
        <begin position="220"/>
        <end position="240"/>
    </location>
</feature>
<proteinExistence type="predicted"/>
<protein>
    <submittedName>
        <fullName evidence="7">Sodium-independent sulfate anion</fullName>
    </submittedName>
</protein>
<dbReference type="CDD" id="cd07042">
    <property type="entry name" value="STAS_SulP_like_sulfate_transporter"/>
    <property type="match status" value="1"/>
</dbReference>
<evidence type="ECO:0000256" key="4">
    <source>
        <dbReference type="ARBA" id="ARBA00023136"/>
    </source>
</evidence>
<evidence type="ECO:0000256" key="1">
    <source>
        <dbReference type="ARBA" id="ARBA00004141"/>
    </source>
</evidence>
<dbReference type="Pfam" id="PF01740">
    <property type="entry name" value="STAS"/>
    <property type="match status" value="1"/>
</dbReference>
<reference evidence="7 8" key="1">
    <citation type="submission" date="2023-09" db="EMBL/GenBank/DDBJ databases">
        <title>Nesidiocoris tenuis whole genome shotgun sequence.</title>
        <authorList>
            <person name="Shibata T."/>
            <person name="Shimoda M."/>
            <person name="Kobayashi T."/>
            <person name="Uehara T."/>
        </authorList>
    </citation>
    <scope>NUCLEOTIDE SEQUENCE [LARGE SCALE GENOMIC DNA]</scope>
    <source>
        <strain evidence="7 8">Japan</strain>
    </source>
</reference>
<gene>
    <name evidence="7" type="ORF">NTJ_15404</name>
</gene>
<organism evidence="7 8">
    <name type="scientific">Nesidiocoris tenuis</name>
    <dbReference type="NCBI Taxonomy" id="355587"/>
    <lineage>
        <taxon>Eukaryota</taxon>
        <taxon>Metazoa</taxon>
        <taxon>Ecdysozoa</taxon>
        <taxon>Arthropoda</taxon>
        <taxon>Hexapoda</taxon>
        <taxon>Insecta</taxon>
        <taxon>Pterygota</taxon>
        <taxon>Neoptera</taxon>
        <taxon>Paraneoptera</taxon>
        <taxon>Hemiptera</taxon>
        <taxon>Heteroptera</taxon>
        <taxon>Panheteroptera</taxon>
        <taxon>Cimicomorpha</taxon>
        <taxon>Miridae</taxon>
        <taxon>Dicyphina</taxon>
        <taxon>Nesidiocoris</taxon>
    </lineage>
</organism>
<keyword evidence="2 5" id="KW-0812">Transmembrane</keyword>
<keyword evidence="3 5" id="KW-1133">Transmembrane helix</keyword>
<keyword evidence="8" id="KW-1185">Reference proteome</keyword>
<dbReference type="Gene3D" id="3.30.750.24">
    <property type="entry name" value="STAS domain"/>
    <property type="match status" value="1"/>
</dbReference>
<dbReference type="Pfam" id="PF00916">
    <property type="entry name" value="Sulfate_transp"/>
    <property type="match status" value="1"/>
</dbReference>
<feature type="transmembrane region" description="Helical" evidence="5">
    <location>
        <begin position="29"/>
        <end position="53"/>
    </location>
</feature>
<feature type="transmembrane region" description="Helical" evidence="5">
    <location>
        <begin position="377"/>
        <end position="397"/>
    </location>
</feature>
<dbReference type="PANTHER" id="PTHR11814">
    <property type="entry name" value="SULFATE TRANSPORTER"/>
    <property type="match status" value="1"/>
</dbReference>
<evidence type="ECO:0000313" key="8">
    <source>
        <dbReference type="Proteomes" id="UP001307889"/>
    </source>
</evidence>
<evidence type="ECO:0000259" key="6">
    <source>
        <dbReference type="PROSITE" id="PS50801"/>
    </source>
</evidence>
<keyword evidence="4 5" id="KW-0472">Membrane</keyword>
<evidence type="ECO:0000256" key="2">
    <source>
        <dbReference type="ARBA" id="ARBA00022692"/>
    </source>
</evidence>
<feature type="transmembrane region" description="Helical" evidence="5">
    <location>
        <begin position="65"/>
        <end position="83"/>
    </location>
</feature>
<dbReference type="InterPro" id="IPR011547">
    <property type="entry name" value="SLC26A/SulP_dom"/>
</dbReference>
<name>A0ABN7BFZ4_9HEMI</name>
<evidence type="ECO:0000313" key="7">
    <source>
        <dbReference type="EMBL" id="BET02585.1"/>
    </source>
</evidence>
<feature type="transmembrane region" description="Helical" evidence="5">
    <location>
        <begin position="128"/>
        <end position="149"/>
    </location>
</feature>
<comment type="subcellular location">
    <subcellularLocation>
        <location evidence="1">Membrane</location>
        <topology evidence="1">Multi-pass membrane protein</topology>
    </subcellularLocation>
</comment>
<dbReference type="EMBL" id="AP028922">
    <property type="protein sequence ID" value="BET02585.1"/>
    <property type="molecule type" value="Genomic_DNA"/>
</dbReference>
<evidence type="ECO:0000256" key="5">
    <source>
        <dbReference type="SAM" id="Phobius"/>
    </source>
</evidence>